<proteinExistence type="predicted"/>
<evidence type="ECO:0000313" key="1">
    <source>
        <dbReference type="EMBL" id="MDV0445753.1"/>
    </source>
</evidence>
<name>A0ABU3VQR0_9EURY</name>
<gene>
    <name evidence="1" type="ORF">MmiAt1_13480</name>
</gene>
<dbReference type="RefSeq" id="WP_318786179.1">
    <property type="nucleotide sequence ID" value="NZ_JAWDKC010000022.1"/>
</dbReference>
<dbReference type="Proteomes" id="UP001272052">
    <property type="component" value="Unassembled WGS sequence"/>
</dbReference>
<protein>
    <submittedName>
        <fullName evidence="1">Uncharacterized protein</fullName>
    </submittedName>
</protein>
<accession>A0ABU3VQR0</accession>
<reference evidence="1 2" key="1">
    <citation type="submission" date="2023-06" db="EMBL/GenBank/DDBJ databases">
        <title>Genome sequence of Methanimicrococcus sp. At1.</title>
        <authorList>
            <person name="Protasov E."/>
            <person name="Platt K."/>
            <person name="Poehlein A."/>
            <person name="Daniel R."/>
            <person name="Brune A."/>
        </authorList>
    </citation>
    <scope>NUCLEOTIDE SEQUENCE [LARGE SCALE GENOMIC DNA]</scope>
    <source>
        <strain evidence="1 2">At1</strain>
    </source>
</reference>
<sequence>MTIKNITMVLFAFIILGATVIPAYADAETEKQIGPGEWRIGFDMIDSTPLMNPSLMDEFRNHENTLAVYGEIPEISGKAAHEHWTAVSQVAKAISKDSIMQEYENRDFAIGIGAYIDGYVMIEISEGKEGEFTSEDIASFKETADKHAETFGIQNLPLIFQTKETPYGFEKSENEISKKTISDYFPKITRLFKII</sequence>
<evidence type="ECO:0000313" key="2">
    <source>
        <dbReference type="Proteomes" id="UP001272052"/>
    </source>
</evidence>
<comment type="caution">
    <text evidence="1">The sequence shown here is derived from an EMBL/GenBank/DDBJ whole genome shotgun (WGS) entry which is preliminary data.</text>
</comment>
<organism evidence="1 2">
    <name type="scientific">Methanimicrococcus hacksteinii</name>
    <dbReference type="NCBI Taxonomy" id="3028293"/>
    <lineage>
        <taxon>Archaea</taxon>
        <taxon>Methanobacteriati</taxon>
        <taxon>Methanobacteriota</taxon>
        <taxon>Stenosarchaea group</taxon>
        <taxon>Methanomicrobia</taxon>
        <taxon>Methanosarcinales</taxon>
        <taxon>Methanosarcinaceae</taxon>
        <taxon>Methanimicrococcus</taxon>
    </lineage>
</organism>
<dbReference type="EMBL" id="JAWDKC010000022">
    <property type="protein sequence ID" value="MDV0445753.1"/>
    <property type="molecule type" value="Genomic_DNA"/>
</dbReference>
<keyword evidence="2" id="KW-1185">Reference proteome</keyword>